<feature type="transmembrane region" description="Helical" evidence="1">
    <location>
        <begin position="204"/>
        <end position="225"/>
    </location>
</feature>
<evidence type="ECO:0000313" key="3">
    <source>
        <dbReference type="Proteomes" id="UP001231109"/>
    </source>
</evidence>
<sequence length="354" mass="40329">MKYPNAMFPRFTWIDVNTKALGTGRAFVVPRQLYDEHHKRYKVSVTELWRLIANEKKVLSRSGNKVIWQVNKPNADTFSVSYAVITASFVEQLPSGFCLAMPETWLLPSILQADKLYCIEGESPYWAIMFNQQLHSSPVKGLMTQARFFKEAIGFYSADDEHIAVNIQQYLQRHTPQNELSQLVGLVVRKTAVKKQRTVPWKKLAVASFGICSSYAVLLSAFLFFSESQLNNKAERLQLEAKQVFQLQDKQAVKANTLQAYKDTFDKYPSINTILNQLKLDLPAEAELQRIQVVGRQVEITGSAASATDILATLSEKPYWSDVRFIQDVRKRESGEEFVLSLVFSIEKSDINVD</sequence>
<dbReference type="EMBL" id="JAPJDZ010000004">
    <property type="protein sequence ID" value="MDP5134932.1"/>
    <property type="molecule type" value="Genomic_DNA"/>
</dbReference>
<evidence type="ECO:0000256" key="1">
    <source>
        <dbReference type="SAM" id="Phobius"/>
    </source>
</evidence>
<dbReference type="InterPro" id="IPR007813">
    <property type="entry name" value="PilN"/>
</dbReference>
<dbReference type="Pfam" id="PF05137">
    <property type="entry name" value="PilN"/>
    <property type="match status" value="1"/>
</dbReference>
<keyword evidence="1" id="KW-1133">Transmembrane helix</keyword>
<name>A0ABT9HUY4_9GAMM</name>
<comment type="caution">
    <text evidence="2">The sequence shown here is derived from an EMBL/GenBank/DDBJ whole genome shotgun (WGS) entry which is preliminary data.</text>
</comment>
<protein>
    <submittedName>
        <fullName evidence="2">PilN domain-containing protein</fullName>
    </submittedName>
</protein>
<gene>
    <name evidence="2" type="ORF">ORJ04_03100</name>
</gene>
<organism evidence="2 3">
    <name type="scientific">Rheinheimera baltica</name>
    <dbReference type="NCBI Taxonomy" id="67576"/>
    <lineage>
        <taxon>Bacteria</taxon>
        <taxon>Pseudomonadati</taxon>
        <taxon>Pseudomonadota</taxon>
        <taxon>Gammaproteobacteria</taxon>
        <taxon>Chromatiales</taxon>
        <taxon>Chromatiaceae</taxon>
        <taxon>Rheinheimera</taxon>
    </lineage>
</organism>
<keyword evidence="1" id="KW-0472">Membrane</keyword>
<keyword evidence="1" id="KW-0812">Transmembrane</keyword>
<evidence type="ECO:0000313" key="2">
    <source>
        <dbReference type="EMBL" id="MDP5134932.1"/>
    </source>
</evidence>
<accession>A0ABT9HUY4</accession>
<reference evidence="2 3" key="1">
    <citation type="submission" date="2022-11" db="EMBL/GenBank/DDBJ databases">
        <title>Viruses from the air-sea interface of a natural surface slick.</title>
        <authorList>
            <person name="Rahlff J."/>
            <person name="Holmfeldt K."/>
        </authorList>
    </citation>
    <scope>NUCLEOTIDE SEQUENCE [LARGE SCALE GENOMIC DNA]</scope>
    <source>
        <strain evidence="2 3">SMS4</strain>
    </source>
</reference>
<keyword evidence="3" id="KW-1185">Reference proteome</keyword>
<dbReference type="RefSeq" id="WP_305973720.1">
    <property type="nucleotide sequence ID" value="NZ_JAPJDZ010000004.1"/>
</dbReference>
<proteinExistence type="predicted"/>
<dbReference type="Proteomes" id="UP001231109">
    <property type="component" value="Unassembled WGS sequence"/>
</dbReference>